<dbReference type="PANTHER" id="PTHR30244">
    <property type="entry name" value="TRANSAMINASE"/>
    <property type="match status" value="1"/>
</dbReference>
<evidence type="ECO:0000313" key="1">
    <source>
        <dbReference type="EMBL" id="VAX21472.1"/>
    </source>
</evidence>
<keyword evidence="1" id="KW-0808">Transferase</keyword>
<dbReference type="AlphaFoldDB" id="A0A3B1C077"/>
<reference evidence="1" key="1">
    <citation type="submission" date="2018-06" db="EMBL/GenBank/DDBJ databases">
        <authorList>
            <person name="Zhirakovskaya E."/>
        </authorList>
    </citation>
    <scope>NUCLEOTIDE SEQUENCE</scope>
</reference>
<dbReference type="Pfam" id="PF01041">
    <property type="entry name" value="DegT_DnrJ_EryC1"/>
    <property type="match status" value="1"/>
</dbReference>
<keyword evidence="1" id="KW-0032">Aminotransferase</keyword>
<dbReference type="InterPro" id="IPR015424">
    <property type="entry name" value="PyrdxlP-dep_Trfase"/>
</dbReference>
<dbReference type="Gene3D" id="3.40.640.10">
    <property type="entry name" value="Type I PLP-dependent aspartate aminotransferase-like (Major domain)"/>
    <property type="match status" value="1"/>
</dbReference>
<accession>A0A3B1C077</accession>
<organism evidence="1">
    <name type="scientific">hydrothermal vent metagenome</name>
    <dbReference type="NCBI Taxonomy" id="652676"/>
    <lineage>
        <taxon>unclassified sequences</taxon>
        <taxon>metagenomes</taxon>
        <taxon>ecological metagenomes</taxon>
    </lineage>
</organism>
<dbReference type="PIRSF" id="PIRSF000390">
    <property type="entry name" value="PLP_StrS"/>
    <property type="match status" value="1"/>
</dbReference>
<dbReference type="InterPro" id="IPR015422">
    <property type="entry name" value="PyrdxlP-dep_Trfase_small"/>
</dbReference>
<dbReference type="PANTHER" id="PTHR30244:SF34">
    <property type="entry name" value="DTDP-4-AMINO-4,6-DIDEOXYGALACTOSE TRANSAMINASE"/>
    <property type="match status" value="1"/>
</dbReference>
<gene>
    <name evidence="1" type="ORF">MNBD_NITROSPINAE01-444</name>
</gene>
<dbReference type="InterPro" id="IPR000653">
    <property type="entry name" value="DegT/StrS_aminotransferase"/>
</dbReference>
<proteinExistence type="predicted"/>
<protein>
    <submittedName>
        <fullName evidence="1">4-keto-6-deoxy-N-Acetyl-D-hexosaminyl-(Lipid carrier) aminotransferase</fullName>
    </submittedName>
</protein>
<sequence>MRVDFFRHNITAADRKALERTLKGLFISTGDEVGEFEKKFANYLGVPYAVGVTSATAGLHLALEALGVGKGDEVITTPMTFIATANSILHTGARPVFVDVERDTGNIDANLIEKAITKKTKAIMPVHLYGQLCDMKAIKKIARAHKLKIIEDAAHSVEARRDGVGVGQLGDAAAFSFYATKNMTSGEGGAISVQSAKITKYLRQSRIHGMSKDAAERFGKKFSHYDMHILGWKYNMSNIQASLLLNQVDRVEKNLKMRERVWKMYLKELAGVDGVSFPVIREGSRSALHLFTVQVSPKKRDKVLWKLEAAKIGVAVNFRPVHTMAYYKKNLGLKRGMFPNAEAIGDSVITLPFYPTLKLPAVKYVCDSLKKALKST</sequence>
<dbReference type="GO" id="GO:0000271">
    <property type="term" value="P:polysaccharide biosynthetic process"/>
    <property type="evidence" value="ECO:0007669"/>
    <property type="project" value="TreeGrafter"/>
</dbReference>
<dbReference type="Gene3D" id="3.90.1150.10">
    <property type="entry name" value="Aspartate Aminotransferase, domain 1"/>
    <property type="match status" value="1"/>
</dbReference>
<dbReference type="GO" id="GO:0030170">
    <property type="term" value="F:pyridoxal phosphate binding"/>
    <property type="evidence" value="ECO:0007669"/>
    <property type="project" value="TreeGrafter"/>
</dbReference>
<name>A0A3B1C077_9ZZZZ</name>
<dbReference type="SUPFAM" id="SSF53383">
    <property type="entry name" value="PLP-dependent transferases"/>
    <property type="match status" value="1"/>
</dbReference>
<dbReference type="GO" id="GO:0008483">
    <property type="term" value="F:transaminase activity"/>
    <property type="evidence" value="ECO:0007669"/>
    <property type="project" value="UniProtKB-KW"/>
</dbReference>
<dbReference type="CDD" id="cd00616">
    <property type="entry name" value="AHBA_syn"/>
    <property type="match status" value="1"/>
</dbReference>
<dbReference type="InterPro" id="IPR015421">
    <property type="entry name" value="PyrdxlP-dep_Trfase_major"/>
</dbReference>
<dbReference type="EMBL" id="UOGC01000120">
    <property type="protein sequence ID" value="VAX21472.1"/>
    <property type="molecule type" value="Genomic_DNA"/>
</dbReference>